<keyword evidence="7 14" id="KW-0812">Transmembrane</keyword>
<dbReference type="InterPro" id="IPR005467">
    <property type="entry name" value="His_kinase_dom"/>
</dbReference>
<evidence type="ECO:0000256" key="13">
    <source>
        <dbReference type="ARBA" id="ARBA00023136"/>
    </source>
</evidence>
<dbReference type="Proteomes" id="UP001229346">
    <property type="component" value="Unassembled WGS sequence"/>
</dbReference>
<dbReference type="RefSeq" id="WP_307206595.1">
    <property type="nucleotide sequence ID" value="NZ_JAUSSU010000010.1"/>
</dbReference>
<comment type="caution">
    <text evidence="17">The sequence shown here is derived from an EMBL/GenBank/DDBJ whole genome shotgun (WGS) entry which is preliminary data.</text>
</comment>
<dbReference type="SMART" id="SM00304">
    <property type="entry name" value="HAMP"/>
    <property type="match status" value="1"/>
</dbReference>
<evidence type="ECO:0000256" key="7">
    <source>
        <dbReference type="ARBA" id="ARBA00022692"/>
    </source>
</evidence>
<keyword evidence="9 17" id="KW-0418">Kinase</keyword>
<dbReference type="PROSITE" id="PS50885">
    <property type="entry name" value="HAMP"/>
    <property type="match status" value="1"/>
</dbReference>
<keyword evidence="5" id="KW-0597">Phosphoprotein</keyword>
<dbReference type="EMBL" id="JAUSSU010000010">
    <property type="protein sequence ID" value="MDQ0115174.1"/>
    <property type="molecule type" value="Genomic_DNA"/>
</dbReference>
<reference evidence="17 18" key="1">
    <citation type="submission" date="2023-07" db="EMBL/GenBank/DDBJ databases">
        <title>Sorghum-associated microbial communities from plants grown in Nebraska, USA.</title>
        <authorList>
            <person name="Schachtman D."/>
        </authorList>
    </citation>
    <scope>NUCLEOTIDE SEQUENCE [LARGE SCALE GENOMIC DNA]</scope>
    <source>
        <strain evidence="17 18">CC482</strain>
    </source>
</reference>
<keyword evidence="10" id="KW-0067">ATP-binding</keyword>
<evidence type="ECO:0000313" key="18">
    <source>
        <dbReference type="Proteomes" id="UP001229346"/>
    </source>
</evidence>
<sequence length="446" mass="50314">MKTIRIRAFTLLCFFFILTLPWMFYVAAHYLETNTFSFAEDQSHNESLQKHLTETIRLIESNTDKWKEPNWQKRLRAKAGEAKMDVVLLSASDQEMYRSNSDSHRAFASTEKFSIIEDGQLIGKVVIYLPETNTIPLVAMFAGLLLAIFIFAVEMRRYLVKPLERMSLAARQIAAGDWDVRLPDSRITEIAEVRDGFDVMVKGLQTSNRKQVELEEERRFVIAAVAHDLRTPLFALRGYLDGLEQGIAQSPEKIAKYLAVCKEKSAQLDRLVEDLFAFTKMEYLETKLNNVTVDLTSVLRKSIESLRPLALQKNISISSQFTDDCMINGDTHLLERAMNNLLDNAVRHTSAGGEIVVRCYIDGSKVKFTIRDSGPGFSSEELQRVFEPLYRGEISRNRLTGGSGLGLTISQKIMRRHGGELAAHNHSEGGALLTGWMPVNDSVAAV</sequence>
<evidence type="ECO:0000256" key="9">
    <source>
        <dbReference type="ARBA" id="ARBA00022777"/>
    </source>
</evidence>
<dbReference type="EC" id="2.7.13.3" evidence="3"/>
<evidence type="ECO:0000256" key="14">
    <source>
        <dbReference type="SAM" id="Phobius"/>
    </source>
</evidence>
<evidence type="ECO:0000256" key="4">
    <source>
        <dbReference type="ARBA" id="ARBA00022475"/>
    </source>
</evidence>
<keyword evidence="18" id="KW-1185">Reference proteome</keyword>
<organism evidence="17 18">
    <name type="scientific">Paenibacillus harenae</name>
    <dbReference type="NCBI Taxonomy" id="306543"/>
    <lineage>
        <taxon>Bacteria</taxon>
        <taxon>Bacillati</taxon>
        <taxon>Bacillota</taxon>
        <taxon>Bacilli</taxon>
        <taxon>Bacillales</taxon>
        <taxon>Paenibacillaceae</taxon>
        <taxon>Paenibacillus</taxon>
    </lineage>
</organism>
<dbReference type="Pfam" id="PF02518">
    <property type="entry name" value="HATPase_c"/>
    <property type="match status" value="1"/>
</dbReference>
<dbReference type="InterPro" id="IPR036890">
    <property type="entry name" value="HATPase_C_sf"/>
</dbReference>
<dbReference type="SUPFAM" id="SSF47384">
    <property type="entry name" value="Homodimeric domain of signal transducing histidine kinase"/>
    <property type="match status" value="1"/>
</dbReference>
<evidence type="ECO:0000256" key="11">
    <source>
        <dbReference type="ARBA" id="ARBA00022989"/>
    </source>
</evidence>
<dbReference type="InterPro" id="IPR004358">
    <property type="entry name" value="Sig_transdc_His_kin-like_C"/>
</dbReference>
<dbReference type="SUPFAM" id="SSF55874">
    <property type="entry name" value="ATPase domain of HSP90 chaperone/DNA topoisomerase II/histidine kinase"/>
    <property type="match status" value="1"/>
</dbReference>
<dbReference type="PRINTS" id="PR00344">
    <property type="entry name" value="BCTRLSENSOR"/>
</dbReference>
<dbReference type="SMART" id="SM00387">
    <property type="entry name" value="HATPase_c"/>
    <property type="match status" value="1"/>
</dbReference>
<dbReference type="Gene3D" id="6.10.340.10">
    <property type="match status" value="1"/>
</dbReference>
<dbReference type="PANTHER" id="PTHR45528">
    <property type="entry name" value="SENSOR HISTIDINE KINASE CPXA"/>
    <property type="match status" value="1"/>
</dbReference>
<keyword evidence="6" id="KW-0808">Transferase</keyword>
<keyword evidence="8" id="KW-0547">Nucleotide-binding</keyword>
<dbReference type="InterPro" id="IPR036097">
    <property type="entry name" value="HisK_dim/P_sf"/>
</dbReference>
<evidence type="ECO:0000313" key="17">
    <source>
        <dbReference type="EMBL" id="MDQ0115174.1"/>
    </source>
</evidence>
<dbReference type="Pfam" id="PF00672">
    <property type="entry name" value="HAMP"/>
    <property type="match status" value="1"/>
</dbReference>
<keyword evidence="12" id="KW-0902">Two-component regulatory system</keyword>
<dbReference type="Pfam" id="PF00512">
    <property type="entry name" value="HisKA"/>
    <property type="match status" value="1"/>
</dbReference>
<comment type="catalytic activity">
    <reaction evidence="1">
        <text>ATP + protein L-histidine = ADP + protein N-phospho-L-histidine.</text>
        <dbReference type="EC" id="2.7.13.3"/>
    </reaction>
</comment>
<dbReference type="PANTHER" id="PTHR45528:SF1">
    <property type="entry name" value="SENSOR HISTIDINE KINASE CPXA"/>
    <property type="match status" value="1"/>
</dbReference>
<dbReference type="InterPro" id="IPR050398">
    <property type="entry name" value="HssS/ArlS-like"/>
</dbReference>
<evidence type="ECO:0000256" key="1">
    <source>
        <dbReference type="ARBA" id="ARBA00000085"/>
    </source>
</evidence>
<dbReference type="Gene3D" id="3.30.565.10">
    <property type="entry name" value="Histidine kinase-like ATPase, C-terminal domain"/>
    <property type="match status" value="1"/>
</dbReference>
<name>A0ABT9U6A8_PAEHA</name>
<dbReference type="InterPro" id="IPR003594">
    <property type="entry name" value="HATPase_dom"/>
</dbReference>
<dbReference type="PROSITE" id="PS50109">
    <property type="entry name" value="HIS_KIN"/>
    <property type="match status" value="1"/>
</dbReference>
<keyword evidence="4" id="KW-1003">Cell membrane</keyword>
<accession>A0ABT9U6A8</accession>
<dbReference type="CDD" id="cd00075">
    <property type="entry name" value="HATPase"/>
    <property type="match status" value="1"/>
</dbReference>
<keyword evidence="11 14" id="KW-1133">Transmembrane helix</keyword>
<dbReference type="InterPro" id="IPR003660">
    <property type="entry name" value="HAMP_dom"/>
</dbReference>
<feature type="domain" description="Histidine kinase" evidence="15">
    <location>
        <begin position="224"/>
        <end position="441"/>
    </location>
</feature>
<evidence type="ECO:0000256" key="6">
    <source>
        <dbReference type="ARBA" id="ARBA00022679"/>
    </source>
</evidence>
<gene>
    <name evidence="17" type="ORF">J2T15_004632</name>
</gene>
<evidence type="ECO:0000256" key="5">
    <source>
        <dbReference type="ARBA" id="ARBA00022553"/>
    </source>
</evidence>
<evidence type="ECO:0000256" key="2">
    <source>
        <dbReference type="ARBA" id="ARBA00004651"/>
    </source>
</evidence>
<feature type="transmembrane region" description="Helical" evidence="14">
    <location>
        <begin position="134"/>
        <end position="153"/>
    </location>
</feature>
<evidence type="ECO:0000259" key="15">
    <source>
        <dbReference type="PROSITE" id="PS50109"/>
    </source>
</evidence>
<dbReference type="SMART" id="SM00388">
    <property type="entry name" value="HisKA"/>
    <property type="match status" value="1"/>
</dbReference>
<dbReference type="SUPFAM" id="SSF158472">
    <property type="entry name" value="HAMP domain-like"/>
    <property type="match status" value="1"/>
</dbReference>
<dbReference type="GO" id="GO:0016301">
    <property type="term" value="F:kinase activity"/>
    <property type="evidence" value="ECO:0007669"/>
    <property type="project" value="UniProtKB-KW"/>
</dbReference>
<evidence type="ECO:0000256" key="12">
    <source>
        <dbReference type="ARBA" id="ARBA00023012"/>
    </source>
</evidence>
<comment type="subcellular location">
    <subcellularLocation>
        <location evidence="2">Cell membrane</location>
        <topology evidence="2">Multi-pass membrane protein</topology>
    </subcellularLocation>
</comment>
<dbReference type="CDD" id="cd06225">
    <property type="entry name" value="HAMP"/>
    <property type="match status" value="1"/>
</dbReference>
<evidence type="ECO:0000256" key="3">
    <source>
        <dbReference type="ARBA" id="ARBA00012438"/>
    </source>
</evidence>
<evidence type="ECO:0000256" key="10">
    <source>
        <dbReference type="ARBA" id="ARBA00022840"/>
    </source>
</evidence>
<evidence type="ECO:0000256" key="8">
    <source>
        <dbReference type="ARBA" id="ARBA00022741"/>
    </source>
</evidence>
<evidence type="ECO:0000259" key="16">
    <source>
        <dbReference type="PROSITE" id="PS50885"/>
    </source>
</evidence>
<dbReference type="Gene3D" id="1.10.287.130">
    <property type="match status" value="1"/>
</dbReference>
<protein>
    <recommendedName>
        <fullName evidence="3">histidine kinase</fullName>
        <ecNumber evidence="3">2.7.13.3</ecNumber>
    </recommendedName>
</protein>
<dbReference type="CDD" id="cd00082">
    <property type="entry name" value="HisKA"/>
    <property type="match status" value="1"/>
</dbReference>
<feature type="domain" description="HAMP" evidence="16">
    <location>
        <begin position="157"/>
        <end position="209"/>
    </location>
</feature>
<keyword evidence="13 14" id="KW-0472">Membrane</keyword>
<dbReference type="InterPro" id="IPR003661">
    <property type="entry name" value="HisK_dim/P_dom"/>
</dbReference>
<proteinExistence type="predicted"/>